<gene>
    <name evidence="1" type="ORF">CN307_32245</name>
</gene>
<evidence type="ECO:0000313" key="2">
    <source>
        <dbReference type="Proteomes" id="UP000220032"/>
    </source>
</evidence>
<reference evidence="1 2" key="1">
    <citation type="submission" date="2017-09" db="EMBL/GenBank/DDBJ databases">
        <title>Large-scale bioinformatics analysis of Bacillus genomes uncovers conserved roles of natural products in bacterial physiology.</title>
        <authorList>
            <consortium name="Agbiome Team Llc"/>
            <person name="Bleich R.M."/>
            <person name="Grubbs K.J."/>
            <person name="Santa Maria K.C."/>
            <person name="Allen S.E."/>
            <person name="Farag S."/>
            <person name="Shank E.A."/>
            <person name="Bowers A."/>
        </authorList>
    </citation>
    <scope>NUCLEOTIDE SEQUENCE [LARGE SCALE GENOMIC DNA]</scope>
    <source>
        <strain evidence="1 2">AFS022681</strain>
    </source>
</reference>
<feature type="non-terminal residue" evidence="1">
    <location>
        <position position="1"/>
    </location>
</feature>
<organism evidence="1 2">
    <name type="scientific">Bacillus cereus</name>
    <dbReference type="NCBI Taxonomy" id="1396"/>
    <lineage>
        <taxon>Bacteria</taxon>
        <taxon>Bacillati</taxon>
        <taxon>Bacillota</taxon>
        <taxon>Bacilli</taxon>
        <taxon>Bacillales</taxon>
        <taxon>Bacillaceae</taxon>
        <taxon>Bacillus</taxon>
        <taxon>Bacillus cereus group</taxon>
    </lineage>
</organism>
<dbReference type="EMBL" id="NTRR01000100">
    <property type="protein sequence ID" value="PFE06874.1"/>
    <property type="molecule type" value="Genomic_DNA"/>
</dbReference>
<comment type="caution">
    <text evidence="1">The sequence shown here is derived from an EMBL/GenBank/DDBJ whole genome shotgun (WGS) entry which is preliminary data.</text>
</comment>
<proteinExistence type="predicted"/>
<keyword evidence="1" id="KW-0527">Neuropeptide</keyword>
<dbReference type="GO" id="GO:0007218">
    <property type="term" value="P:neuropeptide signaling pathway"/>
    <property type="evidence" value="ECO:0007669"/>
    <property type="project" value="UniProtKB-KW"/>
</dbReference>
<evidence type="ECO:0000313" key="1">
    <source>
        <dbReference type="EMBL" id="PFE06874.1"/>
    </source>
</evidence>
<dbReference type="AlphaFoldDB" id="A0A2A8ZQ97"/>
<dbReference type="Proteomes" id="UP000220032">
    <property type="component" value="Unassembled WGS sequence"/>
</dbReference>
<accession>A0A2A8ZQ97</accession>
<sequence>DTSKRIAEEGLKEIMGINKRTMVEGLSKESSYHII</sequence>
<protein>
    <submittedName>
        <fullName evidence="1">FMRFamide neuropeptide</fullName>
    </submittedName>
</protein>
<name>A0A2A8ZQ97_BACCE</name>